<keyword evidence="1" id="KW-0396">Initiation factor</keyword>
<name>A0A0F6W9A5_9BACT</name>
<dbReference type="KEGG" id="samy:DB32_007770"/>
<keyword evidence="1" id="KW-0648">Protein biosynthesis</keyword>
<dbReference type="GO" id="GO:0003743">
    <property type="term" value="F:translation initiation factor activity"/>
    <property type="evidence" value="ECO:0007669"/>
    <property type="project" value="UniProtKB-UniRule"/>
</dbReference>
<dbReference type="Pfam" id="PF01176">
    <property type="entry name" value="eIF-1a"/>
    <property type="match status" value="1"/>
</dbReference>
<dbReference type="STRING" id="927083.DB32_007770"/>
<protein>
    <recommendedName>
        <fullName evidence="2">S1-like domain-containing protein</fullName>
    </recommendedName>
</protein>
<keyword evidence="4" id="KW-1185">Reference proteome</keyword>
<evidence type="ECO:0000256" key="1">
    <source>
        <dbReference type="PROSITE-ProRule" id="PRU00181"/>
    </source>
</evidence>
<proteinExistence type="predicted"/>
<evidence type="ECO:0000313" key="4">
    <source>
        <dbReference type="Proteomes" id="UP000034883"/>
    </source>
</evidence>
<evidence type="ECO:0000313" key="3">
    <source>
        <dbReference type="EMBL" id="AKF10621.1"/>
    </source>
</evidence>
<organism evidence="3 4">
    <name type="scientific">Sandaracinus amylolyticus</name>
    <dbReference type="NCBI Taxonomy" id="927083"/>
    <lineage>
        <taxon>Bacteria</taxon>
        <taxon>Pseudomonadati</taxon>
        <taxon>Myxococcota</taxon>
        <taxon>Polyangia</taxon>
        <taxon>Polyangiales</taxon>
        <taxon>Sandaracinaceae</taxon>
        <taxon>Sandaracinus</taxon>
    </lineage>
</organism>
<feature type="domain" description="S1-like" evidence="2">
    <location>
        <begin position="1"/>
        <end position="69"/>
    </location>
</feature>
<gene>
    <name evidence="3" type="ORF">DB32_007770</name>
</gene>
<dbReference type="OrthoDB" id="9803250at2"/>
<dbReference type="InterPro" id="IPR012340">
    <property type="entry name" value="NA-bd_OB-fold"/>
</dbReference>
<dbReference type="RefSeq" id="WP_053237570.1">
    <property type="nucleotide sequence ID" value="NZ_CP011125.1"/>
</dbReference>
<dbReference type="SUPFAM" id="SSF50249">
    <property type="entry name" value="Nucleic acid-binding proteins"/>
    <property type="match status" value="1"/>
</dbReference>
<accession>A0A0F6W9A5</accession>
<dbReference type="EMBL" id="CP011125">
    <property type="protein sequence ID" value="AKF10621.1"/>
    <property type="molecule type" value="Genomic_DNA"/>
</dbReference>
<dbReference type="AlphaFoldDB" id="A0A0F6W9A5"/>
<sequence>MKGTVLEAVVEDELPRGLYAVRSEDGRRFVASLPIRSRHSIVKLLRGDRVMIEVSPADTSRARITARAGD</sequence>
<dbReference type="PROSITE" id="PS50832">
    <property type="entry name" value="S1_IF1_TYPE"/>
    <property type="match status" value="1"/>
</dbReference>
<reference evidence="3 4" key="1">
    <citation type="submission" date="2015-03" db="EMBL/GenBank/DDBJ databases">
        <title>Genome assembly of Sandaracinus amylolyticus DSM 53668.</title>
        <authorList>
            <person name="Sharma G."/>
            <person name="Subramanian S."/>
        </authorList>
    </citation>
    <scope>NUCLEOTIDE SEQUENCE [LARGE SCALE GENOMIC DNA]</scope>
    <source>
        <strain evidence="3 4">DSM 53668</strain>
    </source>
</reference>
<dbReference type="InterPro" id="IPR006196">
    <property type="entry name" value="RNA-binding_domain_S1_IF1"/>
</dbReference>
<dbReference type="GO" id="GO:0003723">
    <property type="term" value="F:RNA binding"/>
    <property type="evidence" value="ECO:0007669"/>
    <property type="project" value="InterPro"/>
</dbReference>
<dbReference type="Gene3D" id="2.40.50.140">
    <property type="entry name" value="Nucleic acid-binding proteins"/>
    <property type="match status" value="1"/>
</dbReference>
<dbReference type="Proteomes" id="UP000034883">
    <property type="component" value="Chromosome"/>
</dbReference>
<evidence type="ECO:0000259" key="2">
    <source>
        <dbReference type="PROSITE" id="PS50832"/>
    </source>
</evidence>